<evidence type="ECO:0000259" key="1">
    <source>
        <dbReference type="PROSITE" id="PS50188"/>
    </source>
</evidence>
<dbReference type="InterPro" id="IPR013320">
    <property type="entry name" value="ConA-like_dom_sf"/>
</dbReference>
<reference evidence="2 3" key="1">
    <citation type="submission" date="2019-09" db="EMBL/GenBank/DDBJ databases">
        <title>Bird 10,000 Genomes (B10K) Project - Family phase.</title>
        <authorList>
            <person name="Zhang G."/>
        </authorList>
    </citation>
    <scope>NUCLEOTIDE SEQUENCE [LARGE SCALE GENOMIC DNA]</scope>
    <source>
        <strain evidence="2">B10K-DU-002-42</strain>
        <tissue evidence="2">Muscle</tissue>
    </source>
</reference>
<comment type="caution">
    <text evidence="2">The sequence shown here is derived from an EMBL/GenBank/DDBJ whole genome shotgun (WGS) entry which is preliminary data.</text>
</comment>
<keyword evidence="2" id="KW-0436">Ligase</keyword>
<dbReference type="Pfam" id="PF13765">
    <property type="entry name" value="PRY"/>
    <property type="match status" value="1"/>
</dbReference>
<feature type="non-terminal residue" evidence="2">
    <location>
        <position position="1"/>
    </location>
</feature>
<evidence type="ECO:0000313" key="2">
    <source>
        <dbReference type="EMBL" id="NXR80622.1"/>
    </source>
</evidence>
<dbReference type="InterPro" id="IPR001870">
    <property type="entry name" value="B30.2/SPRY"/>
</dbReference>
<dbReference type="PROSITE" id="PS50188">
    <property type="entry name" value="B302_SPRY"/>
    <property type="match status" value="1"/>
</dbReference>
<feature type="domain" description="B30.2/SPRY" evidence="1">
    <location>
        <begin position="1"/>
        <end position="110"/>
    </location>
</feature>
<protein>
    <submittedName>
        <fullName evidence="2">TRI39 ligase</fullName>
    </submittedName>
</protein>
<dbReference type="InterPro" id="IPR050143">
    <property type="entry name" value="TRIM/RBCC"/>
</dbReference>
<accession>A0A7L2PA60</accession>
<dbReference type="PANTHER" id="PTHR24103">
    <property type="entry name" value="E3 UBIQUITIN-PROTEIN LIGASE TRIM"/>
    <property type="match status" value="1"/>
</dbReference>
<feature type="non-terminal residue" evidence="2">
    <location>
        <position position="110"/>
    </location>
</feature>
<dbReference type="Proteomes" id="UP000535705">
    <property type="component" value="Unassembled WGS sequence"/>
</dbReference>
<dbReference type="GO" id="GO:0016874">
    <property type="term" value="F:ligase activity"/>
    <property type="evidence" value="ECO:0007669"/>
    <property type="project" value="UniProtKB-KW"/>
</dbReference>
<dbReference type="SMART" id="SM00589">
    <property type="entry name" value="PRY"/>
    <property type="match status" value="1"/>
</dbReference>
<gene>
    <name evidence="2" type="primary">Trim39_1</name>
    <name evidence="2" type="ORF">PYCJOC_R15378</name>
</gene>
<evidence type="ECO:0000313" key="3">
    <source>
        <dbReference type="Proteomes" id="UP000535705"/>
    </source>
</evidence>
<dbReference type="InterPro" id="IPR043136">
    <property type="entry name" value="B30.2/SPRY_sf"/>
</dbReference>
<dbReference type="AlphaFoldDB" id="A0A7L2PA60"/>
<name>A0A7L2PA60_PYCJO</name>
<dbReference type="EMBL" id="VWYP01025133">
    <property type="protein sequence ID" value="NXR80622.1"/>
    <property type="molecule type" value="Genomic_DNA"/>
</dbReference>
<dbReference type="OrthoDB" id="9049620at2759"/>
<keyword evidence="3" id="KW-1185">Reference proteome</keyword>
<dbReference type="SUPFAM" id="SSF49899">
    <property type="entry name" value="Concanavalin A-like lectins/glucanases"/>
    <property type="match status" value="1"/>
</dbReference>
<dbReference type="Gene3D" id="2.60.120.920">
    <property type="match status" value="1"/>
</dbReference>
<proteinExistence type="predicted"/>
<dbReference type="InterPro" id="IPR006574">
    <property type="entry name" value="PRY"/>
</dbReference>
<organism evidence="2 3">
    <name type="scientific">Pycnonotus jocosus</name>
    <name type="common">Red-whiskered bulbul</name>
    <name type="synonym">Lanius jocosus</name>
    <dbReference type="NCBI Taxonomy" id="182897"/>
    <lineage>
        <taxon>Eukaryota</taxon>
        <taxon>Metazoa</taxon>
        <taxon>Chordata</taxon>
        <taxon>Craniata</taxon>
        <taxon>Vertebrata</taxon>
        <taxon>Euteleostomi</taxon>
        <taxon>Archelosauria</taxon>
        <taxon>Archosauria</taxon>
        <taxon>Dinosauria</taxon>
        <taxon>Saurischia</taxon>
        <taxon>Theropoda</taxon>
        <taxon>Coelurosauria</taxon>
        <taxon>Aves</taxon>
        <taxon>Neognathae</taxon>
        <taxon>Neoaves</taxon>
        <taxon>Telluraves</taxon>
        <taxon>Australaves</taxon>
        <taxon>Passeriformes</taxon>
        <taxon>Sylvioidea</taxon>
        <taxon>Pycnonotidae</taxon>
        <taxon>Pycnonotus</taxon>
    </lineage>
</organism>
<sequence>ARFTLDPLTSHPRLVLSRDNLSALWCHGGPEPAPSPERFSFSPCALGGASFTCGRHTWTVTWARAPFCAVGVTRASAPRNLPAAPFSPEGGIWAVQRWGGLARALTEPPT</sequence>